<keyword evidence="2" id="KW-1185">Reference proteome</keyword>
<name>A0A291QXV2_9BACT</name>
<gene>
    <name evidence="1" type="ORF">COR50_17285</name>
</gene>
<dbReference type="AlphaFoldDB" id="A0A291QXV2"/>
<organism evidence="1 2">
    <name type="scientific">Chitinophaga caeni</name>
    <dbReference type="NCBI Taxonomy" id="2029983"/>
    <lineage>
        <taxon>Bacteria</taxon>
        <taxon>Pseudomonadati</taxon>
        <taxon>Bacteroidota</taxon>
        <taxon>Chitinophagia</taxon>
        <taxon>Chitinophagales</taxon>
        <taxon>Chitinophagaceae</taxon>
        <taxon>Chitinophaga</taxon>
    </lineage>
</organism>
<protein>
    <submittedName>
        <fullName evidence="1">Uncharacterized protein</fullName>
    </submittedName>
</protein>
<dbReference type="EMBL" id="CP023777">
    <property type="protein sequence ID" value="ATL48775.1"/>
    <property type="molecule type" value="Genomic_DNA"/>
</dbReference>
<sequence>MNKTLYLLLLLTLAPLLCISQKNSGFGQFIPHGFLLIDSIKGDLYQDNRTDIVLIIKDTQKA</sequence>
<reference evidence="1 2" key="1">
    <citation type="submission" date="2017-10" db="EMBL/GenBank/DDBJ databases">
        <title>Paenichitinophaga pekingensis gen. nov., sp. nov., isolated from activated sludge.</title>
        <authorList>
            <person name="Jin D."/>
            <person name="Kong X."/>
            <person name="Deng Y."/>
            <person name="Bai Z."/>
        </authorList>
    </citation>
    <scope>NUCLEOTIDE SEQUENCE [LARGE SCALE GENOMIC DNA]</scope>
    <source>
        <strain evidence="1 2">13</strain>
    </source>
</reference>
<evidence type="ECO:0000313" key="2">
    <source>
        <dbReference type="Proteomes" id="UP000220133"/>
    </source>
</evidence>
<dbReference type="KEGG" id="cbae:COR50_17285"/>
<dbReference type="Proteomes" id="UP000220133">
    <property type="component" value="Chromosome"/>
</dbReference>
<evidence type="ECO:0000313" key="1">
    <source>
        <dbReference type="EMBL" id="ATL48775.1"/>
    </source>
</evidence>
<proteinExistence type="predicted"/>
<accession>A0A291QXV2</accession>